<dbReference type="GO" id="GO:0050321">
    <property type="term" value="F:tau-protein kinase activity"/>
    <property type="evidence" value="ECO:0007669"/>
    <property type="project" value="TreeGrafter"/>
</dbReference>
<dbReference type="InterPro" id="IPR011009">
    <property type="entry name" value="Kinase-like_dom_sf"/>
</dbReference>
<feature type="region of interest" description="Disordered" evidence="3">
    <location>
        <begin position="288"/>
        <end position="327"/>
    </location>
</feature>
<name>A0A7M5WKU1_9CNID</name>
<evidence type="ECO:0000313" key="5">
    <source>
        <dbReference type="EnsemblMetazoa" id="CLYHEMP008089.1"/>
    </source>
</evidence>
<feature type="domain" description="Protein kinase" evidence="4">
    <location>
        <begin position="1"/>
        <end position="210"/>
    </location>
</feature>
<dbReference type="GO" id="GO:0005737">
    <property type="term" value="C:cytoplasm"/>
    <property type="evidence" value="ECO:0007669"/>
    <property type="project" value="TreeGrafter"/>
</dbReference>
<evidence type="ECO:0000256" key="1">
    <source>
        <dbReference type="ARBA" id="ARBA00022741"/>
    </source>
</evidence>
<dbReference type="GO" id="GO:0000226">
    <property type="term" value="P:microtubule cytoskeleton organization"/>
    <property type="evidence" value="ECO:0007669"/>
    <property type="project" value="TreeGrafter"/>
</dbReference>
<proteinExistence type="predicted"/>
<dbReference type="InterPro" id="IPR000719">
    <property type="entry name" value="Prot_kinase_dom"/>
</dbReference>
<dbReference type="PANTHER" id="PTHR24346">
    <property type="entry name" value="MAP/MICROTUBULE AFFINITY-REGULATING KINASE"/>
    <property type="match status" value="1"/>
</dbReference>
<dbReference type="AlphaFoldDB" id="A0A7M5WKU1"/>
<keyword evidence="6" id="KW-1185">Reference proteome</keyword>
<dbReference type="Gene3D" id="1.10.510.10">
    <property type="entry name" value="Transferase(Phosphotransferase) domain 1"/>
    <property type="match status" value="1"/>
</dbReference>
<sequence length="327" mass="37408">MLSREISCMEKLQHPNLIRMFEVLETVDNLYMVLEYASCGELFHKIVNQGKFSESISRSYFSQLLSAVQHMHQRNIVHRDIKAENVFLHINGTLKLGDLGFSTIVSSVEQQLNTFCGSPPYAAPELFKDDYYYGNSVDVWALGVLLFFMVTGTMPFRADTVGKLKRKILEGVFHVPDYVSEPCKFLICQILRPVPGDRFTIPEIMRNVWLEGASYPKQLTSSLMKPSLDQNACLTDEETEAMKQVKSYGITDEMITECPDTSRNNINGIFRLSVYQAQKRKLERQREKELQLKQQQEELRKSKNNKSGKPSASNGGKHQQSKFCVVL</sequence>
<evidence type="ECO:0000256" key="3">
    <source>
        <dbReference type="SAM" id="MobiDB-lite"/>
    </source>
</evidence>
<feature type="compositionally biased region" description="Basic and acidic residues" evidence="3">
    <location>
        <begin position="288"/>
        <end position="301"/>
    </location>
</feature>
<protein>
    <recommendedName>
        <fullName evidence="4">Protein kinase domain-containing protein</fullName>
    </recommendedName>
</protein>
<evidence type="ECO:0000259" key="4">
    <source>
        <dbReference type="PROSITE" id="PS50011"/>
    </source>
</evidence>
<dbReference type="Proteomes" id="UP000594262">
    <property type="component" value="Unplaced"/>
</dbReference>
<organism evidence="5 6">
    <name type="scientific">Clytia hemisphaerica</name>
    <dbReference type="NCBI Taxonomy" id="252671"/>
    <lineage>
        <taxon>Eukaryota</taxon>
        <taxon>Metazoa</taxon>
        <taxon>Cnidaria</taxon>
        <taxon>Hydrozoa</taxon>
        <taxon>Hydroidolina</taxon>
        <taxon>Leptothecata</taxon>
        <taxon>Obeliida</taxon>
        <taxon>Clytiidae</taxon>
        <taxon>Clytia</taxon>
    </lineage>
</organism>
<keyword evidence="1" id="KW-0547">Nucleotide-binding</keyword>
<dbReference type="PROSITE" id="PS00108">
    <property type="entry name" value="PROTEIN_KINASE_ST"/>
    <property type="match status" value="1"/>
</dbReference>
<evidence type="ECO:0000256" key="2">
    <source>
        <dbReference type="ARBA" id="ARBA00022840"/>
    </source>
</evidence>
<accession>A0A7M5WKU1</accession>
<evidence type="ECO:0000313" key="6">
    <source>
        <dbReference type="Proteomes" id="UP000594262"/>
    </source>
</evidence>
<dbReference type="SUPFAM" id="SSF56112">
    <property type="entry name" value="Protein kinase-like (PK-like)"/>
    <property type="match status" value="1"/>
</dbReference>
<reference evidence="5" key="1">
    <citation type="submission" date="2021-01" db="UniProtKB">
        <authorList>
            <consortium name="EnsemblMetazoa"/>
        </authorList>
    </citation>
    <scope>IDENTIFICATION</scope>
</reference>
<dbReference type="OrthoDB" id="193931at2759"/>
<dbReference type="InterPro" id="IPR008271">
    <property type="entry name" value="Ser/Thr_kinase_AS"/>
</dbReference>
<dbReference type="FunFam" id="1.10.510.10:FF:000571">
    <property type="entry name" value="Maternal embryonic leucine zipper kinase"/>
    <property type="match status" value="1"/>
</dbReference>
<feature type="compositionally biased region" description="Polar residues" evidence="3">
    <location>
        <begin position="305"/>
        <end position="327"/>
    </location>
</feature>
<dbReference type="GO" id="GO:0035556">
    <property type="term" value="P:intracellular signal transduction"/>
    <property type="evidence" value="ECO:0007669"/>
    <property type="project" value="TreeGrafter"/>
</dbReference>
<dbReference type="GO" id="GO:0005524">
    <property type="term" value="F:ATP binding"/>
    <property type="evidence" value="ECO:0007669"/>
    <property type="project" value="UniProtKB-KW"/>
</dbReference>
<dbReference type="Pfam" id="PF00069">
    <property type="entry name" value="Pkinase"/>
    <property type="match status" value="1"/>
</dbReference>
<dbReference type="PANTHER" id="PTHR24346:SF49">
    <property type="entry name" value="NIM1 SERINE_THREONINE PROTEIN KINASE"/>
    <property type="match status" value="1"/>
</dbReference>
<keyword evidence="2" id="KW-0067">ATP-binding</keyword>
<dbReference type="PROSITE" id="PS50011">
    <property type="entry name" value="PROTEIN_KINASE_DOM"/>
    <property type="match status" value="1"/>
</dbReference>
<dbReference type="EnsemblMetazoa" id="CLYHEMT008089.1">
    <property type="protein sequence ID" value="CLYHEMP008089.1"/>
    <property type="gene ID" value="CLYHEMG008089"/>
</dbReference>
<dbReference type="SMART" id="SM00220">
    <property type="entry name" value="S_TKc"/>
    <property type="match status" value="1"/>
</dbReference>